<dbReference type="Proteomes" id="UP000186594">
    <property type="component" value="Unassembled WGS sequence"/>
</dbReference>
<name>A0A1U7LHK2_NEOID</name>
<organism evidence="3 4">
    <name type="scientific">Neolecta irregularis (strain DAH-3)</name>
    <dbReference type="NCBI Taxonomy" id="1198029"/>
    <lineage>
        <taxon>Eukaryota</taxon>
        <taxon>Fungi</taxon>
        <taxon>Dikarya</taxon>
        <taxon>Ascomycota</taxon>
        <taxon>Taphrinomycotina</taxon>
        <taxon>Neolectales</taxon>
        <taxon>Neolectaceae</taxon>
        <taxon>Neolecta</taxon>
    </lineage>
</organism>
<proteinExistence type="predicted"/>
<sequence length="128" mass="14424">MILRPYLFLVSLFLIIHMVSADLSLSYCKCICSKNSTIIPLTDPIDPVKPCNQCTRKFCLDYNLPACTAMTDQEEITTICFQRESRKDKAIIIMFLGVTGGLMGIALIRKIAPNLTKEQRNRYSGLSN</sequence>
<keyword evidence="2" id="KW-0732">Signal</keyword>
<keyword evidence="4" id="KW-1185">Reference proteome</keyword>
<keyword evidence="1" id="KW-0812">Transmembrane</keyword>
<dbReference type="OMA" id="QGIDFCK"/>
<feature type="chain" id="PRO_5012979252" evidence="2">
    <location>
        <begin position="22"/>
        <end position="128"/>
    </location>
</feature>
<gene>
    <name evidence="3" type="ORF">NEOLI_005407</name>
</gene>
<feature type="signal peptide" evidence="2">
    <location>
        <begin position="1"/>
        <end position="21"/>
    </location>
</feature>
<feature type="transmembrane region" description="Helical" evidence="1">
    <location>
        <begin position="90"/>
        <end position="112"/>
    </location>
</feature>
<protein>
    <submittedName>
        <fullName evidence="3">Uncharacterized protein</fullName>
    </submittedName>
</protein>
<evidence type="ECO:0000313" key="4">
    <source>
        <dbReference type="Proteomes" id="UP000186594"/>
    </source>
</evidence>
<dbReference type="OrthoDB" id="2142503at2759"/>
<keyword evidence="1" id="KW-0472">Membrane</keyword>
<dbReference type="AlphaFoldDB" id="A0A1U7LHK2"/>
<dbReference type="PANTHER" id="PTHR36854">
    <property type="entry name" value="CHROMOSOME 9, WHOLE GENOME SHOTGUN SEQUENCE"/>
    <property type="match status" value="1"/>
</dbReference>
<comment type="caution">
    <text evidence="3">The sequence shown here is derived from an EMBL/GenBank/DDBJ whole genome shotgun (WGS) entry which is preliminary data.</text>
</comment>
<evidence type="ECO:0000256" key="1">
    <source>
        <dbReference type="SAM" id="Phobius"/>
    </source>
</evidence>
<evidence type="ECO:0000313" key="3">
    <source>
        <dbReference type="EMBL" id="OLL22124.1"/>
    </source>
</evidence>
<accession>A0A1U7LHK2</accession>
<dbReference type="PANTHER" id="PTHR36854:SF1">
    <property type="entry name" value="TRANSMEMBRANE PROTEIN"/>
    <property type="match status" value="1"/>
</dbReference>
<keyword evidence="1" id="KW-1133">Transmembrane helix</keyword>
<reference evidence="3 4" key="1">
    <citation type="submission" date="2016-04" db="EMBL/GenBank/DDBJ databases">
        <title>Evolutionary innovation and constraint leading to complex multicellularity in the Ascomycota.</title>
        <authorList>
            <person name="Cisse O."/>
            <person name="Nguyen A."/>
            <person name="Hewitt D.A."/>
            <person name="Jedd G."/>
            <person name="Stajich J.E."/>
        </authorList>
    </citation>
    <scope>NUCLEOTIDE SEQUENCE [LARGE SCALE GENOMIC DNA]</scope>
    <source>
        <strain evidence="3 4">DAH-3</strain>
    </source>
</reference>
<dbReference type="EMBL" id="LXFE01003898">
    <property type="protein sequence ID" value="OLL22124.1"/>
    <property type="molecule type" value="Genomic_DNA"/>
</dbReference>
<evidence type="ECO:0000256" key="2">
    <source>
        <dbReference type="SAM" id="SignalP"/>
    </source>
</evidence>